<reference evidence="2 5" key="2">
    <citation type="submission" date="2020-12" db="EMBL/GenBank/DDBJ databases">
        <title>FDA dAtabase for Regulatory Grade micrObial Sequences (FDA-ARGOS): Supporting development and validation of Infectious Disease Dx tests.</title>
        <authorList>
            <person name="Sproer C."/>
            <person name="Gronow S."/>
            <person name="Severitt S."/>
            <person name="Schroder I."/>
            <person name="Tallon L."/>
            <person name="Sadzewicz L."/>
            <person name="Zhao X."/>
            <person name="Boylan J."/>
            <person name="Ott S."/>
            <person name="Bowen H."/>
            <person name="Vavikolanu K."/>
            <person name="Mehta A."/>
            <person name="Aluvathingal J."/>
            <person name="Nadendla S."/>
            <person name="Lowell S."/>
            <person name="Myers T."/>
            <person name="Yan Y."/>
            <person name="Sichtig H."/>
        </authorList>
    </citation>
    <scope>NUCLEOTIDE SEQUENCE [LARGE SCALE GENOMIC DNA]</scope>
    <source>
        <strain evidence="2 5">FDAARGOS_872</strain>
    </source>
</reference>
<dbReference type="STRING" id="1122619.GCA_000373745_01844"/>
<name>A0A378XIG8_9BURK</name>
<dbReference type="GO" id="GO:0005886">
    <property type="term" value="C:plasma membrane"/>
    <property type="evidence" value="ECO:0007669"/>
    <property type="project" value="TreeGrafter"/>
</dbReference>
<dbReference type="AlphaFoldDB" id="A0A378XIG8"/>
<dbReference type="PANTHER" id="PTHR34821:SF2">
    <property type="entry name" value="INNER MEMBRANE PROTEIN YDCZ"/>
    <property type="match status" value="1"/>
</dbReference>
<dbReference type="Proteomes" id="UP000254603">
    <property type="component" value="Unassembled WGS sequence"/>
</dbReference>
<evidence type="ECO:0000313" key="5">
    <source>
        <dbReference type="Proteomes" id="UP000594903"/>
    </source>
</evidence>
<dbReference type="PANTHER" id="PTHR34821">
    <property type="entry name" value="INNER MEMBRANE PROTEIN YDCZ"/>
    <property type="match status" value="1"/>
</dbReference>
<keyword evidence="1" id="KW-0812">Transmembrane</keyword>
<organism evidence="3 4">
    <name type="scientific">Oligella ureolytica</name>
    <dbReference type="NCBI Taxonomy" id="90244"/>
    <lineage>
        <taxon>Bacteria</taxon>
        <taxon>Pseudomonadati</taxon>
        <taxon>Pseudomonadota</taxon>
        <taxon>Betaproteobacteria</taxon>
        <taxon>Burkholderiales</taxon>
        <taxon>Alcaligenaceae</taxon>
        <taxon>Oligella</taxon>
    </lineage>
</organism>
<feature type="transmembrane region" description="Helical" evidence="1">
    <location>
        <begin position="34"/>
        <end position="54"/>
    </location>
</feature>
<keyword evidence="5" id="KW-1185">Reference proteome</keyword>
<evidence type="ECO:0000256" key="1">
    <source>
        <dbReference type="SAM" id="Phobius"/>
    </source>
</evidence>
<dbReference type="EMBL" id="UGSB01000001">
    <property type="protein sequence ID" value="SUA56021.1"/>
    <property type="molecule type" value="Genomic_DNA"/>
</dbReference>
<evidence type="ECO:0000313" key="3">
    <source>
        <dbReference type="EMBL" id="SUA56021.1"/>
    </source>
</evidence>
<keyword evidence="1" id="KW-1133">Transmembrane helix</keyword>
<dbReference type="OrthoDB" id="9097160at2"/>
<dbReference type="RefSeq" id="WP_018575027.1">
    <property type="nucleotide sequence ID" value="NZ_CP065725.1"/>
</dbReference>
<feature type="transmembrane region" description="Helical" evidence="1">
    <location>
        <begin position="128"/>
        <end position="147"/>
    </location>
</feature>
<feature type="transmembrane region" description="Helical" evidence="1">
    <location>
        <begin position="99"/>
        <end position="121"/>
    </location>
</feature>
<dbReference type="EMBL" id="CP065725">
    <property type="protein sequence ID" value="QPT39401.1"/>
    <property type="molecule type" value="Genomic_DNA"/>
</dbReference>
<gene>
    <name evidence="2" type="ORF">I6G29_09525</name>
    <name evidence="3" type="ORF">NCTC11997_01971</name>
</gene>
<keyword evidence="1" id="KW-0472">Membrane</keyword>
<protein>
    <submittedName>
        <fullName evidence="2">DMT family transporter</fullName>
    </submittedName>
    <submittedName>
        <fullName evidence="3">Uncharacterized protein conserved in bacteria</fullName>
    </submittedName>
</protein>
<reference evidence="3 4" key="1">
    <citation type="submission" date="2018-06" db="EMBL/GenBank/DDBJ databases">
        <authorList>
            <consortium name="Pathogen Informatics"/>
            <person name="Doyle S."/>
        </authorList>
    </citation>
    <scope>NUCLEOTIDE SEQUENCE [LARGE SCALE GENOMIC DNA]</scope>
    <source>
        <strain evidence="3 4">NCTC11997</strain>
    </source>
</reference>
<evidence type="ECO:0000313" key="4">
    <source>
        <dbReference type="Proteomes" id="UP000254603"/>
    </source>
</evidence>
<proteinExistence type="predicted"/>
<dbReference type="Pfam" id="PF04657">
    <property type="entry name" value="DMT_YdcZ"/>
    <property type="match status" value="1"/>
</dbReference>
<dbReference type="Proteomes" id="UP000594903">
    <property type="component" value="Chromosome"/>
</dbReference>
<feature type="transmembrane region" description="Helical" evidence="1">
    <location>
        <begin position="75"/>
        <end position="93"/>
    </location>
</feature>
<evidence type="ECO:0000313" key="2">
    <source>
        <dbReference type="EMBL" id="QPT39401.1"/>
    </source>
</evidence>
<dbReference type="InterPro" id="IPR006750">
    <property type="entry name" value="YdcZ"/>
</dbReference>
<accession>A0A378XIG8</accession>
<sequence length="152" mass="16599">MILYYFLAFAAAVAIAIQAPINSRLGQAVMGQPLLAALISFSVGTIALFILCLFRADFNNLGPTLLQQPPWKLTGGLLGAFMVFCSAFLPLKIGLSNFLFMVVVTQILVALLIDHFGLIGMPTRPIDIWRFLGAVVTMLGLFIFFFGKKLVN</sequence>